<dbReference type="InterPro" id="IPR036312">
    <property type="entry name" value="Bifun_inhib/LTP/seed_sf"/>
</dbReference>
<keyword evidence="3 4" id="KW-0446">Lipid-binding</keyword>
<dbReference type="EMBL" id="JAVXUO010000158">
    <property type="protein sequence ID" value="KAK2994903.1"/>
    <property type="molecule type" value="Genomic_DNA"/>
</dbReference>
<comment type="similarity">
    <text evidence="1 4">Belongs to the plant LTP family.</text>
</comment>
<evidence type="ECO:0000256" key="1">
    <source>
        <dbReference type="ARBA" id="ARBA00009748"/>
    </source>
</evidence>
<keyword evidence="8" id="KW-1185">Reference proteome</keyword>
<evidence type="ECO:0000259" key="6">
    <source>
        <dbReference type="SMART" id="SM00499"/>
    </source>
</evidence>
<dbReference type="GO" id="GO:0008289">
    <property type="term" value="F:lipid binding"/>
    <property type="evidence" value="ECO:0007669"/>
    <property type="project" value="UniProtKB-KW"/>
</dbReference>
<dbReference type="SMART" id="SM00499">
    <property type="entry name" value="AAI"/>
    <property type="match status" value="1"/>
</dbReference>
<comment type="function">
    <text evidence="4">Plant non-specific lipid-transfer proteins transfer phospholipids as well as galactolipids across membranes. May play a role in wax or cutin deposition in the cell walls of expanding epidermal cells and certain secretory tissues.</text>
</comment>
<protein>
    <recommendedName>
        <fullName evidence="4">Non-specific lipid-transfer protein</fullName>
    </recommendedName>
</protein>
<organism evidence="7 8">
    <name type="scientific">Escallonia rubra</name>
    <dbReference type="NCBI Taxonomy" id="112253"/>
    <lineage>
        <taxon>Eukaryota</taxon>
        <taxon>Viridiplantae</taxon>
        <taxon>Streptophyta</taxon>
        <taxon>Embryophyta</taxon>
        <taxon>Tracheophyta</taxon>
        <taxon>Spermatophyta</taxon>
        <taxon>Magnoliopsida</taxon>
        <taxon>eudicotyledons</taxon>
        <taxon>Gunneridae</taxon>
        <taxon>Pentapetalae</taxon>
        <taxon>asterids</taxon>
        <taxon>campanulids</taxon>
        <taxon>Escalloniales</taxon>
        <taxon>Escalloniaceae</taxon>
        <taxon>Escallonia</taxon>
    </lineage>
</organism>
<dbReference type="Pfam" id="PF00234">
    <property type="entry name" value="Tryp_alpha_amyl"/>
    <property type="match status" value="1"/>
</dbReference>
<dbReference type="CDD" id="cd01960">
    <property type="entry name" value="nsLTP1"/>
    <property type="match status" value="1"/>
</dbReference>
<evidence type="ECO:0000256" key="5">
    <source>
        <dbReference type="SAM" id="SignalP"/>
    </source>
</evidence>
<dbReference type="PRINTS" id="PR00382">
    <property type="entry name" value="LIPIDTRNSFER"/>
</dbReference>
<evidence type="ECO:0000313" key="7">
    <source>
        <dbReference type="EMBL" id="KAK2994903.1"/>
    </source>
</evidence>
<name>A0AA88UV19_9ASTE</name>
<evidence type="ECO:0000256" key="2">
    <source>
        <dbReference type="ARBA" id="ARBA00022448"/>
    </source>
</evidence>
<reference evidence="7" key="1">
    <citation type="submission" date="2022-12" db="EMBL/GenBank/DDBJ databases">
        <title>Draft genome assemblies for two species of Escallonia (Escalloniales).</title>
        <authorList>
            <person name="Chanderbali A."/>
            <person name="Dervinis C."/>
            <person name="Anghel I."/>
            <person name="Soltis D."/>
            <person name="Soltis P."/>
            <person name="Zapata F."/>
        </authorList>
    </citation>
    <scope>NUCLEOTIDE SEQUENCE</scope>
    <source>
        <strain evidence="7">UCBG92.1500</strain>
        <tissue evidence="7">Leaf</tissue>
    </source>
</reference>
<dbReference type="GO" id="GO:0006869">
    <property type="term" value="P:lipid transport"/>
    <property type="evidence" value="ECO:0007669"/>
    <property type="project" value="InterPro"/>
</dbReference>
<evidence type="ECO:0000256" key="3">
    <source>
        <dbReference type="ARBA" id="ARBA00023121"/>
    </source>
</evidence>
<keyword evidence="5" id="KW-0732">Signal</keyword>
<proteinExistence type="inferred from homology"/>
<feature type="domain" description="Bifunctional inhibitor/plant lipid transfer protein/seed storage helical" evidence="6">
    <location>
        <begin position="28"/>
        <end position="113"/>
    </location>
</feature>
<dbReference type="InterPro" id="IPR016140">
    <property type="entry name" value="Bifunc_inhib/LTP/seed_store"/>
</dbReference>
<comment type="caution">
    <text evidence="7">The sequence shown here is derived from an EMBL/GenBank/DDBJ whole genome shotgun (WGS) entry which is preliminary data.</text>
</comment>
<evidence type="ECO:0000313" key="8">
    <source>
        <dbReference type="Proteomes" id="UP001187471"/>
    </source>
</evidence>
<accession>A0AA88UV19</accession>
<dbReference type="Proteomes" id="UP001187471">
    <property type="component" value="Unassembled WGS sequence"/>
</dbReference>
<feature type="chain" id="PRO_5041745205" description="Non-specific lipid-transfer protein" evidence="5">
    <location>
        <begin position="26"/>
        <end position="149"/>
    </location>
</feature>
<dbReference type="InterPro" id="IPR000528">
    <property type="entry name" value="Plant_nsLTP"/>
</dbReference>
<keyword evidence="2 4" id="KW-0813">Transport</keyword>
<gene>
    <name evidence="7" type="ORF">RJ640_012096</name>
</gene>
<dbReference type="PROSITE" id="PS00597">
    <property type="entry name" value="PLANT_LTP"/>
    <property type="match status" value="1"/>
</dbReference>
<dbReference type="Gene3D" id="1.10.110.10">
    <property type="entry name" value="Plant lipid-transfer and hydrophobic proteins"/>
    <property type="match status" value="1"/>
</dbReference>
<sequence length="149" mass="16118">MVKSAMALFLVLLATARLVMEPVEALGCNDLAPAVMQCAPYALGNVAQPSAGCCNELQRVKGMASTTADRRQMCSCLKQYAPRFPNVKEAALAALPQRCGVSLPFAVSRRTNCNSVLIFLHEYAGYPKVIYYGGTDNAKAGWIHLFCII</sequence>
<dbReference type="PANTHER" id="PTHR33076">
    <property type="entry name" value="NON-SPECIFIC LIPID-TRANSFER PROTEIN 2-RELATED"/>
    <property type="match status" value="1"/>
</dbReference>
<feature type="signal peptide" evidence="5">
    <location>
        <begin position="1"/>
        <end position="25"/>
    </location>
</feature>
<evidence type="ECO:0000256" key="4">
    <source>
        <dbReference type="RuleBase" id="RU000628"/>
    </source>
</evidence>
<dbReference type="AlphaFoldDB" id="A0AA88UV19"/>
<dbReference type="SUPFAM" id="SSF47699">
    <property type="entry name" value="Bifunctional inhibitor/lipid-transfer protein/seed storage 2S albumin"/>
    <property type="match status" value="1"/>
</dbReference>